<dbReference type="SUPFAM" id="SSF53187">
    <property type="entry name" value="Zn-dependent exopeptidases"/>
    <property type="match status" value="1"/>
</dbReference>
<feature type="domain" description="Peptidase M20 dimerisation" evidence="3">
    <location>
        <begin position="170"/>
        <end position="275"/>
    </location>
</feature>
<evidence type="ECO:0000259" key="3">
    <source>
        <dbReference type="Pfam" id="PF07687"/>
    </source>
</evidence>
<keyword evidence="1" id="KW-0479">Metal-binding</keyword>
<dbReference type="NCBIfam" id="NF009555">
    <property type="entry name" value="PRK13004.1"/>
    <property type="match status" value="1"/>
</dbReference>
<dbReference type="GO" id="GO:0006526">
    <property type="term" value="P:L-arginine biosynthetic process"/>
    <property type="evidence" value="ECO:0007669"/>
    <property type="project" value="TreeGrafter"/>
</dbReference>
<dbReference type="PANTHER" id="PTHR43808:SF31">
    <property type="entry name" value="N-ACETYL-L-CITRULLINE DEACETYLASE"/>
    <property type="match status" value="1"/>
</dbReference>
<dbReference type="KEGG" id="gji:H1R19_04900"/>
<dbReference type="Pfam" id="PF01546">
    <property type="entry name" value="Peptidase_M20"/>
    <property type="match status" value="1"/>
</dbReference>
<dbReference type="Gene3D" id="3.30.70.360">
    <property type="match status" value="1"/>
</dbReference>
<dbReference type="InterPro" id="IPR002933">
    <property type="entry name" value="Peptidase_M20"/>
</dbReference>
<dbReference type="SUPFAM" id="SSF55031">
    <property type="entry name" value="Bacterial exopeptidase dimerisation domain"/>
    <property type="match status" value="1"/>
</dbReference>
<protein>
    <submittedName>
        <fullName evidence="4">YgeY family selenium metabolism-linked hydrolase</fullName>
    </submittedName>
</protein>
<dbReference type="Gene3D" id="3.40.630.10">
    <property type="entry name" value="Zn peptidases"/>
    <property type="match status" value="2"/>
</dbReference>
<dbReference type="EMBL" id="CP059491">
    <property type="protein sequence ID" value="QMT02496.1"/>
    <property type="molecule type" value="Genomic_DNA"/>
</dbReference>
<accession>A0A7D7LZ98</accession>
<evidence type="ECO:0000313" key="5">
    <source>
        <dbReference type="Proteomes" id="UP000515663"/>
    </source>
</evidence>
<evidence type="ECO:0000256" key="1">
    <source>
        <dbReference type="ARBA" id="ARBA00022723"/>
    </source>
</evidence>
<organism evidence="4 5">
    <name type="scientific">Gordonia jinghuaiqii</name>
    <dbReference type="NCBI Taxonomy" id="2758710"/>
    <lineage>
        <taxon>Bacteria</taxon>
        <taxon>Bacillati</taxon>
        <taxon>Actinomycetota</taxon>
        <taxon>Actinomycetes</taxon>
        <taxon>Mycobacteriales</taxon>
        <taxon>Gordoniaceae</taxon>
        <taxon>Gordonia</taxon>
    </lineage>
</organism>
<dbReference type="Pfam" id="PF07687">
    <property type="entry name" value="M20_dimer"/>
    <property type="match status" value="1"/>
</dbReference>
<evidence type="ECO:0000256" key="2">
    <source>
        <dbReference type="ARBA" id="ARBA00022801"/>
    </source>
</evidence>
<sequence>MTVPAYAIDEASMIEFLTRYVAARSYSTEESAAATLLTAEMEKLGFGVEVDEWGNLIGTMHLGEGPTVLIDCHMDTVVVTDESVWEHHPWGEIADDGRFYGRGTADMKGPTASALYGLAALKNGSVGTLVLSGTIAEELAEGPALIKVCERVEPDFVITAESTNLRLNHGQRGRGEVLVSVHGKSSHSAHPTAGINAAQVMADVITALRDIPVPHQEELGDGILVLTDIISRPYPGLSVQPDLCQATYDRRLLVGETEENVLGPIREIVGEICAKHGTTGTVEIAYDDFTTYNGTHVRFPNFAPAWLTDPESALVTEAQAALAAAELPSELGTYKFCTNASGSAGKLGIPSIGYGPGEEDQAHTVDESISVADLARAAVGFAAIVDSILTSGARA</sequence>
<evidence type="ECO:0000313" key="4">
    <source>
        <dbReference type="EMBL" id="QMT02496.1"/>
    </source>
</evidence>
<reference evidence="5" key="1">
    <citation type="submission" date="2020-07" db="EMBL/GenBank/DDBJ databases">
        <title>novel species isolated from the respiratory tract of Marmot.</title>
        <authorList>
            <person name="Zhang G."/>
        </authorList>
    </citation>
    <scope>NUCLEOTIDE SEQUENCE [LARGE SCALE GENOMIC DNA]</scope>
    <source>
        <strain evidence="5">686</strain>
    </source>
</reference>
<gene>
    <name evidence="4" type="ORF">H1R19_04900</name>
</gene>
<keyword evidence="5" id="KW-1185">Reference proteome</keyword>
<keyword evidence="2 4" id="KW-0378">Hydrolase</keyword>
<dbReference type="InterPro" id="IPR036264">
    <property type="entry name" value="Bact_exopeptidase_dim_dom"/>
</dbReference>
<name>A0A7D7LZ98_9ACTN</name>
<dbReference type="RefSeq" id="WP_188329681.1">
    <property type="nucleotide sequence ID" value="NZ_CP059491.1"/>
</dbReference>
<dbReference type="PANTHER" id="PTHR43808">
    <property type="entry name" value="ACETYLORNITHINE DEACETYLASE"/>
    <property type="match status" value="1"/>
</dbReference>
<dbReference type="InterPro" id="IPR050072">
    <property type="entry name" value="Peptidase_M20A"/>
</dbReference>
<dbReference type="GO" id="GO:0046872">
    <property type="term" value="F:metal ion binding"/>
    <property type="evidence" value="ECO:0007669"/>
    <property type="project" value="UniProtKB-KW"/>
</dbReference>
<dbReference type="InterPro" id="IPR011650">
    <property type="entry name" value="Peptidase_M20_dimer"/>
</dbReference>
<dbReference type="Proteomes" id="UP000515663">
    <property type="component" value="Chromosome"/>
</dbReference>
<proteinExistence type="predicted"/>
<dbReference type="GO" id="GO:0008777">
    <property type="term" value="F:acetylornithine deacetylase activity"/>
    <property type="evidence" value="ECO:0007669"/>
    <property type="project" value="TreeGrafter"/>
</dbReference>
<dbReference type="AlphaFoldDB" id="A0A7D7LZ98"/>